<dbReference type="EMBL" id="MTSL01000169">
    <property type="protein sequence ID" value="PJF17545.1"/>
    <property type="molecule type" value="Genomic_DNA"/>
</dbReference>
<reference evidence="3 4" key="1">
    <citation type="submission" date="2016-10" db="EMBL/GenBank/DDBJ databases">
        <title>The genome of Paramicrosporidium saccamoebae is the missing link in understanding Cryptomycota and Microsporidia evolution.</title>
        <authorList>
            <person name="Quandt C.A."/>
            <person name="Beaudet D."/>
            <person name="Corsaro D."/>
            <person name="Michel R."/>
            <person name="Corradi N."/>
            <person name="James T."/>
        </authorList>
    </citation>
    <scope>NUCLEOTIDE SEQUENCE [LARGE SCALE GENOMIC DNA]</scope>
    <source>
        <strain evidence="3 4">KSL3</strain>
    </source>
</reference>
<evidence type="ECO:0000313" key="4">
    <source>
        <dbReference type="Proteomes" id="UP000240830"/>
    </source>
</evidence>
<feature type="region of interest" description="Disordered" evidence="1">
    <location>
        <begin position="151"/>
        <end position="171"/>
    </location>
</feature>
<evidence type="ECO:0000259" key="2">
    <source>
        <dbReference type="Pfam" id="PF20681"/>
    </source>
</evidence>
<name>A0A2H9TIJ0_9FUNG</name>
<dbReference type="PANTHER" id="PTHR34409:SF1">
    <property type="entry name" value="MYB-LIKE DOMAIN-CONTAINING PROTEIN"/>
    <property type="match status" value="1"/>
</dbReference>
<proteinExistence type="predicted"/>
<evidence type="ECO:0000256" key="1">
    <source>
        <dbReference type="SAM" id="MobiDB-lite"/>
    </source>
</evidence>
<protein>
    <recommendedName>
        <fullName evidence="2">DUF6818 domain-containing protein</fullName>
    </recommendedName>
</protein>
<dbReference type="AlphaFoldDB" id="A0A2H9TIJ0"/>
<accession>A0A2H9TIJ0</accession>
<feature type="domain" description="DUF6818" evidence="2">
    <location>
        <begin position="14"/>
        <end position="62"/>
    </location>
</feature>
<comment type="caution">
    <text evidence="3">The sequence shown here is derived from an EMBL/GenBank/DDBJ whole genome shotgun (WGS) entry which is preliminary data.</text>
</comment>
<gene>
    <name evidence="3" type="ORF">PSACC_02643</name>
</gene>
<sequence length="252" mass="28018">MGVVLLDIVEKIRPLQRQRWEEVAVAYNDQIAGKDWCPRDADALKRRFMVLAYAKKPSGRTLLADLTELAEEWREFMDRAMAIHHSILEEAGAAVNIGMGGGLVRSADTDGMLLLTENEAELVHAASQVPMTGFDEDYLSRLSSGSMLITPVRTGKRGRPPGSTTGSAAKRMAQQVEHVAYLSRVVGEMQKQLRETREALATVVETQTNQSAVLAVLQQQLHQQEPIPLLTKKMPIRTLHEESNDSFQQMLA</sequence>
<dbReference type="InterPro" id="IPR049203">
    <property type="entry name" value="DUF6818"/>
</dbReference>
<dbReference type="OrthoDB" id="99432at2759"/>
<organism evidence="3 4">
    <name type="scientific">Paramicrosporidium saccamoebae</name>
    <dbReference type="NCBI Taxonomy" id="1246581"/>
    <lineage>
        <taxon>Eukaryota</taxon>
        <taxon>Fungi</taxon>
        <taxon>Fungi incertae sedis</taxon>
        <taxon>Cryptomycota</taxon>
        <taxon>Cryptomycota incertae sedis</taxon>
        <taxon>Paramicrosporidium</taxon>
    </lineage>
</organism>
<keyword evidence="4" id="KW-1185">Reference proteome</keyword>
<evidence type="ECO:0000313" key="3">
    <source>
        <dbReference type="EMBL" id="PJF17545.1"/>
    </source>
</evidence>
<dbReference type="Proteomes" id="UP000240830">
    <property type="component" value="Unassembled WGS sequence"/>
</dbReference>
<dbReference type="Pfam" id="PF20681">
    <property type="entry name" value="DUF6818"/>
    <property type="match status" value="1"/>
</dbReference>
<dbReference type="PANTHER" id="PTHR34409">
    <property type="entry name" value="SET DOMAIN-CONTAINING PROTEIN"/>
    <property type="match status" value="1"/>
</dbReference>